<name>A0A835GCS6_SPOEX</name>
<sequence length="77" mass="8286">MGIEITHRNIDRHQCTGPAQYGQSIQSLLRASGARLAVSASIDVYRAGRLLLCTVGSGFNISVTDAVQRFHSSLTLV</sequence>
<evidence type="ECO:0000313" key="2">
    <source>
        <dbReference type="Proteomes" id="UP000648187"/>
    </source>
</evidence>
<protein>
    <submittedName>
        <fullName evidence="1">Uncharacterized protein</fullName>
    </submittedName>
</protein>
<comment type="caution">
    <text evidence="1">The sequence shown here is derived from an EMBL/GenBank/DDBJ whole genome shotgun (WGS) entry which is preliminary data.</text>
</comment>
<keyword evidence="2" id="KW-1185">Reference proteome</keyword>
<accession>A0A835GCS6</accession>
<evidence type="ECO:0000313" key="1">
    <source>
        <dbReference type="EMBL" id="KAF9414597.1"/>
    </source>
</evidence>
<reference evidence="1" key="1">
    <citation type="submission" date="2020-08" db="EMBL/GenBank/DDBJ databases">
        <title>Spodoptera exigua strain:BAW_Kor-Di-RS1 Genome sequencing and assembly.</title>
        <authorList>
            <person name="Kim J."/>
            <person name="Nam H.Y."/>
            <person name="Kwon M."/>
            <person name="Choi J.H."/>
            <person name="Cho S.R."/>
            <person name="Kim G.-H."/>
        </authorList>
    </citation>
    <scope>NUCLEOTIDE SEQUENCE</scope>
    <source>
        <strain evidence="1">BAW_Kor-Di-RS1</strain>
        <tissue evidence="1">Whole-body</tissue>
    </source>
</reference>
<organism evidence="1 2">
    <name type="scientific">Spodoptera exigua</name>
    <name type="common">Beet armyworm</name>
    <name type="synonym">Noctua fulgens</name>
    <dbReference type="NCBI Taxonomy" id="7107"/>
    <lineage>
        <taxon>Eukaryota</taxon>
        <taxon>Metazoa</taxon>
        <taxon>Ecdysozoa</taxon>
        <taxon>Arthropoda</taxon>
        <taxon>Hexapoda</taxon>
        <taxon>Insecta</taxon>
        <taxon>Pterygota</taxon>
        <taxon>Neoptera</taxon>
        <taxon>Endopterygota</taxon>
        <taxon>Lepidoptera</taxon>
        <taxon>Glossata</taxon>
        <taxon>Ditrysia</taxon>
        <taxon>Noctuoidea</taxon>
        <taxon>Noctuidae</taxon>
        <taxon>Amphipyrinae</taxon>
        <taxon>Spodoptera</taxon>
    </lineage>
</organism>
<proteinExistence type="predicted"/>
<dbReference type="EMBL" id="JACKWZ010000129">
    <property type="protein sequence ID" value="KAF9414597.1"/>
    <property type="molecule type" value="Genomic_DNA"/>
</dbReference>
<dbReference type="AlphaFoldDB" id="A0A835GCS6"/>
<dbReference type="Proteomes" id="UP000648187">
    <property type="component" value="Unassembled WGS sequence"/>
</dbReference>
<gene>
    <name evidence="1" type="ORF">HW555_007526</name>
</gene>